<dbReference type="Proteomes" id="UP000325780">
    <property type="component" value="Unassembled WGS sequence"/>
</dbReference>
<evidence type="ECO:0000256" key="1">
    <source>
        <dbReference type="SAM" id="MobiDB-lite"/>
    </source>
</evidence>
<protein>
    <submittedName>
        <fullName evidence="2">Uncharacterized protein</fullName>
    </submittedName>
</protein>
<gene>
    <name evidence="2" type="ORF">BDV25DRAFT_56494</name>
</gene>
<keyword evidence="3" id="KW-1185">Reference proteome</keyword>
<dbReference type="EMBL" id="ML742288">
    <property type="protein sequence ID" value="KAE8146083.1"/>
    <property type="molecule type" value="Genomic_DNA"/>
</dbReference>
<feature type="compositionally biased region" description="Basic and acidic residues" evidence="1">
    <location>
        <begin position="178"/>
        <end position="187"/>
    </location>
</feature>
<feature type="compositionally biased region" description="Polar residues" evidence="1">
    <location>
        <begin position="119"/>
        <end position="136"/>
    </location>
</feature>
<feature type="region of interest" description="Disordered" evidence="1">
    <location>
        <begin position="104"/>
        <end position="235"/>
    </location>
</feature>
<accession>A0A5N6TIA5</accession>
<sequence>MAQRTDMSAAKTETDIILNKANVALARSQRLVASWLPPKTSEEQAIVNSESQREDEIFVAVPETLGVGAPLPSKTADGSWNRTELDNNDQLRKHLLGRNYKAVVAEGNPPANRRDSKVRSSLSTTLTTNQFQTAASRTVEDESDDEDGRTALVGKKKQPGKRKPESGCLALEPLGHGQDADKAKDGNGECGDGVGEGLVRQGASFSQSTLGPKRKKKAPSFLDEILADRSKRKKR</sequence>
<organism evidence="2 3">
    <name type="scientific">Aspergillus avenaceus</name>
    <dbReference type="NCBI Taxonomy" id="36643"/>
    <lineage>
        <taxon>Eukaryota</taxon>
        <taxon>Fungi</taxon>
        <taxon>Dikarya</taxon>
        <taxon>Ascomycota</taxon>
        <taxon>Pezizomycotina</taxon>
        <taxon>Eurotiomycetes</taxon>
        <taxon>Eurotiomycetidae</taxon>
        <taxon>Eurotiales</taxon>
        <taxon>Aspergillaceae</taxon>
        <taxon>Aspergillus</taxon>
        <taxon>Aspergillus subgen. Circumdati</taxon>
    </lineage>
</organism>
<name>A0A5N6TIA5_ASPAV</name>
<evidence type="ECO:0000313" key="3">
    <source>
        <dbReference type="Proteomes" id="UP000325780"/>
    </source>
</evidence>
<evidence type="ECO:0000313" key="2">
    <source>
        <dbReference type="EMBL" id="KAE8146083.1"/>
    </source>
</evidence>
<dbReference type="OrthoDB" id="3438340at2759"/>
<dbReference type="Pfam" id="PF11595">
    <property type="entry name" value="DUF3245"/>
    <property type="match status" value="1"/>
</dbReference>
<dbReference type="InterPro" id="IPR021641">
    <property type="entry name" value="DUF3245"/>
</dbReference>
<reference evidence="2 3" key="1">
    <citation type="submission" date="2019-04" db="EMBL/GenBank/DDBJ databases">
        <title>Friends and foes A comparative genomics study of 23 Aspergillus species from section Flavi.</title>
        <authorList>
            <consortium name="DOE Joint Genome Institute"/>
            <person name="Kjaerbolling I."/>
            <person name="Vesth T."/>
            <person name="Frisvad J.C."/>
            <person name="Nybo J.L."/>
            <person name="Theobald S."/>
            <person name="Kildgaard S."/>
            <person name="Isbrandt T."/>
            <person name="Kuo A."/>
            <person name="Sato A."/>
            <person name="Lyhne E.K."/>
            <person name="Kogle M.E."/>
            <person name="Wiebenga A."/>
            <person name="Kun R.S."/>
            <person name="Lubbers R.J."/>
            <person name="Makela M.R."/>
            <person name="Barry K."/>
            <person name="Chovatia M."/>
            <person name="Clum A."/>
            <person name="Daum C."/>
            <person name="Haridas S."/>
            <person name="He G."/>
            <person name="LaButti K."/>
            <person name="Lipzen A."/>
            <person name="Mondo S."/>
            <person name="Riley R."/>
            <person name="Salamov A."/>
            <person name="Simmons B.A."/>
            <person name="Magnuson J.K."/>
            <person name="Henrissat B."/>
            <person name="Mortensen U.H."/>
            <person name="Larsen T.O."/>
            <person name="Devries R.P."/>
            <person name="Grigoriev I.V."/>
            <person name="Machida M."/>
            <person name="Baker S.E."/>
            <person name="Andersen M.R."/>
        </authorList>
    </citation>
    <scope>NUCLEOTIDE SEQUENCE [LARGE SCALE GENOMIC DNA]</scope>
    <source>
        <strain evidence="2 3">IBT 18842</strain>
    </source>
</reference>
<dbReference type="AlphaFoldDB" id="A0A5N6TIA5"/>
<proteinExistence type="predicted"/>